<name>A0ACC1J5Y3_9FUNG</name>
<evidence type="ECO:0000313" key="2">
    <source>
        <dbReference type="Proteomes" id="UP001150603"/>
    </source>
</evidence>
<accession>A0ACC1J5Y3</accession>
<organism evidence="1 2">
    <name type="scientific">Linderina macrospora</name>
    <dbReference type="NCBI Taxonomy" id="4868"/>
    <lineage>
        <taxon>Eukaryota</taxon>
        <taxon>Fungi</taxon>
        <taxon>Fungi incertae sedis</taxon>
        <taxon>Zoopagomycota</taxon>
        <taxon>Kickxellomycotina</taxon>
        <taxon>Kickxellomycetes</taxon>
        <taxon>Kickxellales</taxon>
        <taxon>Kickxellaceae</taxon>
        <taxon>Linderina</taxon>
    </lineage>
</organism>
<evidence type="ECO:0000313" key="1">
    <source>
        <dbReference type="EMBL" id="KAJ1938745.1"/>
    </source>
</evidence>
<gene>
    <name evidence="1" type="ORF">FBU59_004346</name>
</gene>
<comment type="caution">
    <text evidence="1">The sequence shown here is derived from an EMBL/GenBank/DDBJ whole genome shotgun (WGS) entry which is preliminary data.</text>
</comment>
<proteinExistence type="predicted"/>
<dbReference type="EMBL" id="JANBPW010003069">
    <property type="protein sequence ID" value="KAJ1938745.1"/>
    <property type="molecule type" value="Genomic_DNA"/>
</dbReference>
<protein>
    <submittedName>
        <fullName evidence="1">Uncharacterized protein</fullName>
    </submittedName>
</protein>
<reference evidence="1" key="1">
    <citation type="submission" date="2022-07" db="EMBL/GenBank/DDBJ databases">
        <title>Phylogenomic reconstructions and comparative analyses of Kickxellomycotina fungi.</title>
        <authorList>
            <person name="Reynolds N.K."/>
            <person name="Stajich J.E."/>
            <person name="Barry K."/>
            <person name="Grigoriev I.V."/>
            <person name="Crous P."/>
            <person name="Smith M.E."/>
        </authorList>
    </citation>
    <scope>NUCLEOTIDE SEQUENCE</scope>
    <source>
        <strain evidence="1">NRRL 5244</strain>
    </source>
</reference>
<sequence>MMIQNVVHINWKYVGDAVPAFLTIIMIPFGYSIGYGLISGILTYIAINGFIWIVAKVTRDRIVPPNRMDKEMWSAFMADGGALGILPEWLRKVLHIKYAETHSHADEQEIELEEHIQRVSTQQQCLARGSAQHIAGDATPASHVNSPAMTIREDFKEQKKDF</sequence>
<keyword evidence="2" id="KW-1185">Reference proteome</keyword>
<dbReference type="Proteomes" id="UP001150603">
    <property type="component" value="Unassembled WGS sequence"/>
</dbReference>